<accession>A0AAJ7J8N2</accession>
<dbReference type="AlphaFoldDB" id="A0AAJ7J8N2"/>
<dbReference type="Proteomes" id="UP000694925">
    <property type="component" value="Unplaced"/>
</dbReference>
<dbReference type="InterPro" id="IPR008979">
    <property type="entry name" value="Galactose-bd-like_sf"/>
</dbReference>
<dbReference type="SUPFAM" id="SSF49785">
    <property type="entry name" value="Galactose-binding domain-like"/>
    <property type="match status" value="1"/>
</dbReference>
<name>A0AAJ7J8N2_9HYME</name>
<dbReference type="RefSeq" id="XP_017886893.1">
    <property type="nucleotide sequence ID" value="XM_018031404.2"/>
</dbReference>
<dbReference type="PANTHER" id="PTHR13194:SF19">
    <property type="entry name" value="NAD(P)-BINDING ROSSMANN-FOLD SUPERFAMILY PROTEIN"/>
    <property type="match status" value="1"/>
</dbReference>
<gene>
    <name evidence="4" type="primary">LOC108629047</name>
</gene>
<dbReference type="GO" id="GO:0010257">
    <property type="term" value="P:NADH dehydrogenase complex assembly"/>
    <property type="evidence" value="ECO:0007669"/>
    <property type="project" value="TreeGrafter"/>
</dbReference>
<evidence type="ECO:0000259" key="2">
    <source>
        <dbReference type="Pfam" id="PF08547"/>
    </source>
</evidence>
<dbReference type="InterPro" id="IPR039131">
    <property type="entry name" value="NDUFAF1"/>
</dbReference>
<comment type="similarity">
    <text evidence="1">Belongs to the CIA30 family.</text>
</comment>
<reference evidence="4" key="1">
    <citation type="submission" date="2025-08" db="UniProtKB">
        <authorList>
            <consortium name="RefSeq"/>
        </authorList>
    </citation>
    <scope>IDENTIFICATION</scope>
    <source>
        <tissue evidence="4">Whole body</tissue>
    </source>
</reference>
<dbReference type="Pfam" id="PF08547">
    <property type="entry name" value="CIA30"/>
    <property type="match status" value="1"/>
</dbReference>
<evidence type="ECO:0000313" key="3">
    <source>
        <dbReference type="Proteomes" id="UP000694925"/>
    </source>
</evidence>
<evidence type="ECO:0000313" key="4">
    <source>
        <dbReference type="RefSeq" id="XP_017886893.1"/>
    </source>
</evidence>
<protein>
    <submittedName>
        <fullName evidence="4">Uncharacterized protein LOC108629047</fullName>
    </submittedName>
</protein>
<dbReference type="GeneID" id="108629047"/>
<dbReference type="KEGG" id="ccal:108629047"/>
<proteinExistence type="inferred from homology"/>
<organism evidence="3 4">
    <name type="scientific">Ceratina calcarata</name>
    <dbReference type="NCBI Taxonomy" id="156304"/>
    <lineage>
        <taxon>Eukaryota</taxon>
        <taxon>Metazoa</taxon>
        <taxon>Ecdysozoa</taxon>
        <taxon>Arthropoda</taxon>
        <taxon>Hexapoda</taxon>
        <taxon>Insecta</taxon>
        <taxon>Pterygota</taxon>
        <taxon>Neoptera</taxon>
        <taxon>Endopterygota</taxon>
        <taxon>Hymenoptera</taxon>
        <taxon>Apocrita</taxon>
        <taxon>Aculeata</taxon>
        <taxon>Apoidea</taxon>
        <taxon>Anthophila</taxon>
        <taxon>Apidae</taxon>
        <taxon>Ceratina</taxon>
        <taxon>Zadontomerus</taxon>
    </lineage>
</organism>
<dbReference type="InterPro" id="IPR013857">
    <property type="entry name" value="NADH-UbQ_OxRdtase-assoc_prot30"/>
</dbReference>
<keyword evidence="3" id="KW-1185">Reference proteome</keyword>
<dbReference type="PANTHER" id="PTHR13194">
    <property type="entry name" value="COMPLEX I INTERMEDIATE-ASSOCIATED PROTEIN 30"/>
    <property type="match status" value="1"/>
</dbReference>
<feature type="domain" description="NADH:ubiquinone oxidoreductase intermediate-associated protein 30" evidence="2">
    <location>
        <begin position="27"/>
        <end position="179"/>
    </location>
</feature>
<sequence length="202" mass="22809">MNFKYIYGMFMTGILFPLTRGHREMLFDFTTMESADDWKEISDTVRTVGKSKAILTLQTTQVFQRAILFTLLNPQPNGAGFAGVRTMTNLDLSNFENIEINCRGQGSNSHYKVVLRHKGQHSNRDITYEQFFMVPMSSSNFSTVALPLANFKPYYRGHEEPDAEHLDTASITMFGLQVYGGVYLPIKQKGVSALELQNISAS</sequence>
<dbReference type="GO" id="GO:0051082">
    <property type="term" value="F:unfolded protein binding"/>
    <property type="evidence" value="ECO:0007669"/>
    <property type="project" value="TreeGrafter"/>
</dbReference>
<evidence type="ECO:0000256" key="1">
    <source>
        <dbReference type="ARBA" id="ARBA00007884"/>
    </source>
</evidence>